<gene>
    <name evidence="2" type="ORF">JY651_09175</name>
</gene>
<feature type="transmembrane region" description="Helical" evidence="1">
    <location>
        <begin position="419"/>
        <end position="438"/>
    </location>
</feature>
<feature type="transmembrane region" description="Helical" evidence="1">
    <location>
        <begin position="458"/>
        <end position="475"/>
    </location>
</feature>
<dbReference type="RefSeq" id="WP_206726636.1">
    <property type="nucleotide sequence ID" value="NZ_CP071090.1"/>
</dbReference>
<organism evidence="2 3">
    <name type="scientific">Pyxidicoccus parkwayensis</name>
    <dbReference type="NCBI Taxonomy" id="2813578"/>
    <lineage>
        <taxon>Bacteria</taxon>
        <taxon>Pseudomonadati</taxon>
        <taxon>Myxococcota</taxon>
        <taxon>Myxococcia</taxon>
        <taxon>Myxococcales</taxon>
        <taxon>Cystobacterineae</taxon>
        <taxon>Myxococcaceae</taxon>
        <taxon>Pyxidicoccus</taxon>
    </lineage>
</organism>
<feature type="transmembrane region" description="Helical" evidence="1">
    <location>
        <begin position="340"/>
        <end position="362"/>
    </location>
</feature>
<proteinExistence type="predicted"/>
<evidence type="ECO:0000256" key="1">
    <source>
        <dbReference type="SAM" id="Phobius"/>
    </source>
</evidence>
<accession>A0ABX7P3M6</accession>
<keyword evidence="3" id="KW-1185">Reference proteome</keyword>
<sequence>MSFPASPTHPRATSPAHLVRRGVSSLLLAAASGWVVQLNDSALRLRTVGRQVAFVLGVLALAALLYRWGIPGVRRQLERFTRKQRWAWLGTCGLVAGILLVALPLHYRPPPVRLALTVTATGERNPSSLGSEVWVLELLGEDGTPLPMQKDWHPDAAWELRDGKHWLAQGSRPARLEWEGLVSERLVLKLVSHPYSGIVEYSWNGQTTRVDLFAAQGGQRDVTLPVSHADRGAGAILRQVAFYAAHALVLGFLLLAMGLWLEHLAPPRGLSVSPRWAALVTALPVMAVAGMWLLAVFPGMMSSDSTSQWTDALSGNMDEAHPLFHTFTIRLLQKVWESPAMVALAQILALGAVLAWAGASLARAGSPRWVIVLTGALMALAPINGTLVVTLWKDIPFSICVLALCVLAFRTATRTDGRWGIPFWAGLVALGTMTLLFRHNGPPAVAGAFLALAVLKRSHYKALAVAFVATFLLASGTRAALKRTYQIRPFVEGMTLVGFLGAHVANGTPLEPGERALLEEIHPMDDKWHYWCASNVPTIWDGRFSMDALSIHSKELLPLLIRLTRRDPEPILSHVVCSSSVLWKLSQGTDHLNGPTIWLRPDGEVGTIEPNEKVLRTEPVLPALGSTLLHWTVRTLEPDLSWLIWRPALPLYLLLLSCALACVRSRNWRFAWVSLPIVLHTVALGALIPSPDVRYQYPVFLVALMFAPAWLAGLTAGAAAPMAPAALPTEEPAAPSARQAAALR</sequence>
<keyword evidence="1" id="KW-1133">Transmembrane helix</keyword>
<dbReference type="EMBL" id="CP071090">
    <property type="protein sequence ID" value="QSQ25079.1"/>
    <property type="molecule type" value="Genomic_DNA"/>
</dbReference>
<feature type="transmembrane region" description="Helical" evidence="1">
    <location>
        <begin position="86"/>
        <end position="107"/>
    </location>
</feature>
<feature type="transmembrane region" description="Helical" evidence="1">
    <location>
        <begin position="48"/>
        <end position="66"/>
    </location>
</feature>
<name>A0ABX7P3M6_9BACT</name>
<keyword evidence="1" id="KW-0812">Transmembrane</keyword>
<feature type="transmembrane region" description="Helical" evidence="1">
    <location>
        <begin position="670"/>
        <end position="689"/>
    </location>
</feature>
<feature type="transmembrane region" description="Helical" evidence="1">
    <location>
        <begin position="643"/>
        <end position="663"/>
    </location>
</feature>
<keyword evidence="1" id="KW-0472">Membrane</keyword>
<feature type="transmembrane region" description="Helical" evidence="1">
    <location>
        <begin position="695"/>
        <end position="714"/>
    </location>
</feature>
<dbReference type="Proteomes" id="UP000662747">
    <property type="component" value="Chromosome"/>
</dbReference>
<feature type="transmembrane region" description="Helical" evidence="1">
    <location>
        <begin position="395"/>
        <end position="412"/>
    </location>
</feature>
<feature type="transmembrane region" description="Helical" evidence="1">
    <location>
        <begin position="276"/>
        <end position="297"/>
    </location>
</feature>
<feature type="transmembrane region" description="Helical" evidence="1">
    <location>
        <begin position="369"/>
        <end position="389"/>
    </location>
</feature>
<evidence type="ECO:0000313" key="3">
    <source>
        <dbReference type="Proteomes" id="UP000662747"/>
    </source>
</evidence>
<protein>
    <submittedName>
        <fullName evidence="2">DUF2029 domain-containing protein</fullName>
    </submittedName>
</protein>
<evidence type="ECO:0000313" key="2">
    <source>
        <dbReference type="EMBL" id="QSQ25079.1"/>
    </source>
</evidence>
<feature type="transmembrane region" description="Helical" evidence="1">
    <location>
        <begin position="240"/>
        <end position="264"/>
    </location>
</feature>
<reference evidence="2 3" key="1">
    <citation type="submission" date="2021-02" db="EMBL/GenBank/DDBJ databases">
        <title>De Novo genome assembly of isolated myxobacteria.</title>
        <authorList>
            <person name="Stevens D.C."/>
        </authorList>
    </citation>
    <scope>NUCLEOTIDE SEQUENCE [LARGE SCALE GENOMIC DNA]</scope>
    <source>
        <strain evidence="3">SCPEA02</strain>
    </source>
</reference>